<keyword evidence="4" id="KW-1185">Reference proteome</keyword>
<dbReference type="InterPro" id="IPR036291">
    <property type="entry name" value="NAD(P)-bd_dom_sf"/>
</dbReference>
<keyword evidence="2 3" id="KW-0560">Oxidoreductase</keyword>
<dbReference type="EMBL" id="CP150096">
    <property type="protein sequence ID" value="WZN44027.1"/>
    <property type="molecule type" value="Genomic_DNA"/>
</dbReference>
<dbReference type="CDD" id="cd05233">
    <property type="entry name" value="SDR_c"/>
    <property type="match status" value="1"/>
</dbReference>
<evidence type="ECO:0000313" key="4">
    <source>
        <dbReference type="Proteomes" id="UP001449657"/>
    </source>
</evidence>
<dbReference type="SUPFAM" id="SSF51735">
    <property type="entry name" value="NAD(P)-binding Rossmann-fold domains"/>
    <property type="match status" value="1"/>
</dbReference>
<dbReference type="Proteomes" id="UP001449657">
    <property type="component" value="Chromosome"/>
</dbReference>
<evidence type="ECO:0000256" key="2">
    <source>
        <dbReference type="ARBA" id="ARBA00023002"/>
    </source>
</evidence>
<evidence type="ECO:0000313" key="3">
    <source>
        <dbReference type="EMBL" id="WZN44027.1"/>
    </source>
</evidence>
<comment type="similarity">
    <text evidence="1">Belongs to the short-chain dehydrogenases/reductases (SDR) family.</text>
</comment>
<dbReference type="Pfam" id="PF13561">
    <property type="entry name" value="adh_short_C2"/>
    <property type="match status" value="1"/>
</dbReference>
<dbReference type="PANTHER" id="PTHR42760">
    <property type="entry name" value="SHORT-CHAIN DEHYDROGENASES/REDUCTASES FAMILY MEMBER"/>
    <property type="match status" value="1"/>
</dbReference>
<name>A0ABZ2YWL9_9BACT</name>
<dbReference type="Gene3D" id="3.40.50.720">
    <property type="entry name" value="NAD(P)-binding Rossmann-like Domain"/>
    <property type="match status" value="1"/>
</dbReference>
<organism evidence="3 4">
    <name type="scientific">Chitinophaga caseinilytica</name>
    <dbReference type="NCBI Taxonomy" id="2267521"/>
    <lineage>
        <taxon>Bacteria</taxon>
        <taxon>Pseudomonadati</taxon>
        <taxon>Bacteroidota</taxon>
        <taxon>Chitinophagia</taxon>
        <taxon>Chitinophagales</taxon>
        <taxon>Chitinophagaceae</taxon>
        <taxon>Chitinophaga</taxon>
    </lineage>
</organism>
<dbReference type="EC" id="1.-.-.-" evidence="3"/>
<protein>
    <submittedName>
        <fullName evidence="3">SDR family oxidoreductase</fullName>
        <ecNumber evidence="3">1.-.-.-</ecNumber>
    </submittedName>
</protein>
<dbReference type="PRINTS" id="PR00080">
    <property type="entry name" value="SDRFAMILY"/>
</dbReference>
<reference evidence="3 4" key="1">
    <citation type="submission" date="2024-03" db="EMBL/GenBank/DDBJ databases">
        <title>Chitinophaga caseinilytica sp. nov., a casein hydrolysing bacterium isolated from forest soil.</title>
        <authorList>
            <person name="Lee D.S."/>
            <person name="Han D.M."/>
            <person name="Baek J.H."/>
            <person name="Choi D.G."/>
            <person name="Jeon J.H."/>
            <person name="Jeon C.O."/>
        </authorList>
    </citation>
    <scope>NUCLEOTIDE SEQUENCE [LARGE SCALE GENOMIC DNA]</scope>
    <source>
        <strain evidence="3 4">KACC 19118</strain>
    </source>
</reference>
<gene>
    <name evidence="3" type="ORF">WJU22_14080</name>
</gene>
<accession>A0ABZ2YWL9</accession>
<evidence type="ECO:0000256" key="1">
    <source>
        <dbReference type="ARBA" id="ARBA00006484"/>
    </source>
</evidence>
<sequence>MDFKHKTAIVTGAGSGIGFEMCRQLAHHGATVFLNDVDAALCREAAGKISAEYGHCFPVPGDSGHEGFVNELVKAAVEQTGRLDIAIANAGITLFGEFLSYPAESLFRVLQLNIGGTFFLAQAAARQMIGQGSGGALLFTSSVTGHQAHKNLAAYSMTKAALEMLAKNLVAEVSGFGIRVNTVAPGATLTERTTTEPDYEAVWSRITPMGRPASVQDIAHAALFLVSDQARHITGQSLVVDGGWTATSPSPY</sequence>
<dbReference type="GO" id="GO:0016491">
    <property type="term" value="F:oxidoreductase activity"/>
    <property type="evidence" value="ECO:0007669"/>
    <property type="project" value="UniProtKB-KW"/>
</dbReference>
<dbReference type="RefSeq" id="WP_341838821.1">
    <property type="nucleotide sequence ID" value="NZ_CP149792.1"/>
</dbReference>
<dbReference type="PRINTS" id="PR00081">
    <property type="entry name" value="GDHRDH"/>
</dbReference>
<dbReference type="PANTHER" id="PTHR42760:SF115">
    <property type="entry name" value="3-OXOACYL-[ACYL-CARRIER-PROTEIN] REDUCTASE FABG"/>
    <property type="match status" value="1"/>
</dbReference>
<dbReference type="InterPro" id="IPR002347">
    <property type="entry name" value="SDR_fam"/>
</dbReference>
<proteinExistence type="inferred from homology"/>